<dbReference type="EMBL" id="GIBP01001565">
    <property type="protein sequence ID" value="NDV30534.1"/>
    <property type="molecule type" value="Transcribed_RNA"/>
</dbReference>
<dbReference type="InterPro" id="IPR016024">
    <property type="entry name" value="ARM-type_fold"/>
</dbReference>
<evidence type="ECO:0000313" key="6">
    <source>
        <dbReference type="EMBL" id="NDV30534.1"/>
    </source>
</evidence>
<name>A0A6B2L0J4_9EUKA</name>
<feature type="repeat" description="HEAT" evidence="3">
    <location>
        <begin position="250"/>
        <end position="288"/>
    </location>
</feature>
<feature type="domain" description="Phosphatase 2A Regulatory Subunit A helical" evidence="5">
    <location>
        <begin position="331"/>
        <end position="504"/>
    </location>
</feature>
<dbReference type="GO" id="GO:0005829">
    <property type="term" value="C:cytosol"/>
    <property type="evidence" value="ECO:0007669"/>
    <property type="project" value="TreeGrafter"/>
</dbReference>
<feature type="repeat" description="HEAT" evidence="3">
    <location>
        <begin position="211"/>
        <end position="249"/>
    </location>
</feature>
<keyword evidence="1" id="KW-0677">Repeat</keyword>
<comment type="similarity">
    <text evidence="2">Belongs to the phosphatase 2A regulatory subunit A family.</text>
</comment>
<evidence type="ECO:0000256" key="1">
    <source>
        <dbReference type="ARBA" id="ARBA00022737"/>
    </source>
</evidence>
<dbReference type="Pfam" id="PF22646">
    <property type="entry name" value="PPP2R1A-like_HEAT"/>
    <property type="match status" value="1"/>
</dbReference>
<dbReference type="InterPro" id="IPR000357">
    <property type="entry name" value="HEAT"/>
</dbReference>
<dbReference type="AlphaFoldDB" id="A0A6B2L0J4"/>
<feature type="repeat" description="HEAT" evidence="3">
    <location>
        <begin position="328"/>
        <end position="366"/>
    </location>
</feature>
<protein>
    <recommendedName>
        <fullName evidence="7">TOG domain-containing protein</fullName>
    </recommendedName>
</protein>
<feature type="repeat" description="HEAT" evidence="3">
    <location>
        <begin position="484"/>
        <end position="521"/>
    </location>
</feature>
<evidence type="ECO:0008006" key="7">
    <source>
        <dbReference type="Google" id="ProtNLM"/>
    </source>
</evidence>
<dbReference type="GO" id="GO:0019888">
    <property type="term" value="F:protein phosphatase regulator activity"/>
    <property type="evidence" value="ECO:0007669"/>
    <property type="project" value="TreeGrafter"/>
</dbReference>
<dbReference type="Pfam" id="PF02985">
    <property type="entry name" value="HEAT"/>
    <property type="match status" value="1"/>
</dbReference>
<dbReference type="Pfam" id="PF22956">
    <property type="entry name" value="VPS15-like_hel"/>
    <property type="match status" value="1"/>
</dbReference>
<feature type="repeat" description="HEAT" evidence="3">
    <location>
        <begin position="367"/>
        <end position="405"/>
    </location>
</feature>
<dbReference type="InterPro" id="IPR021133">
    <property type="entry name" value="HEAT_type_2"/>
</dbReference>
<feature type="domain" description="Phosphatase PP2A regulatory subunit A/Splicing factor 3B subunit 1-like HEAT repeat" evidence="4">
    <location>
        <begin position="244"/>
        <end position="320"/>
    </location>
</feature>
<evidence type="ECO:0000256" key="3">
    <source>
        <dbReference type="PROSITE-ProRule" id="PRU00103"/>
    </source>
</evidence>
<dbReference type="PANTHER" id="PTHR10648:SF4">
    <property type="entry name" value="PROTEIN PHOSPHATASE 2 (FORMERLY 2A), REGULATORY SUBUNIT A, BETA ISOFORM-RELATED"/>
    <property type="match status" value="1"/>
</dbReference>
<dbReference type="PROSITE" id="PS50077">
    <property type="entry name" value="HEAT_REPEAT"/>
    <property type="match status" value="7"/>
</dbReference>
<dbReference type="InterPro" id="IPR051023">
    <property type="entry name" value="PP2A_Regulatory_Subunit_A"/>
</dbReference>
<accession>A0A6B2L0J4</accession>
<evidence type="ECO:0000259" key="5">
    <source>
        <dbReference type="Pfam" id="PF22956"/>
    </source>
</evidence>
<dbReference type="InterPro" id="IPR054573">
    <property type="entry name" value="PP2A/SF3B1-like_HEAT"/>
</dbReference>
<dbReference type="SUPFAM" id="SSF48371">
    <property type="entry name" value="ARM repeat"/>
    <property type="match status" value="1"/>
</dbReference>
<dbReference type="Gene3D" id="1.25.10.10">
    <property type="entry name" value="Leucine-rich Repeat Variant"/>
    <property type="match status" value="1"/>
</dbReference>
<evidence type="ECO:0000256" key="2">
    <source>
        <dbReference type="ARBA" id="ARBA00038332"/>
    </source>
</evidence>
<feature type="repeat" description="HEAT" evidence="3">
    <location>
        <begin position="57"/>
        <end position="95"/>
    </location>
</feature>
<reference evidence="6" key="1">
    <citation type="journal article" date="2020" name="J. Eukaryot. Microbiol.">
        <title>De novo Sequencing, Assembly and Annotation of the Transcriptome for the Free-Living Testate Amoeba Arcella intermedia.</title>
        <authorList>
            <person name="Ribeiro G.M."/>
            <person name="Porfirio-Sousa A.L."/>
            <person name="Maurer-Alcala X.X."/>
            <person name="Katz L.A."/>
            <person name="Lahr D.J.G."/>
        </authorList>
    </citation>
    <scope>NUCLEOTIDE SEQUENCE</scope>
</reference>
<dbReference type="GO" id="GO:0005634">
    <property type="term" value="C:nucleus"/>
    <property type="evidence" value="ECO:0007669"/>
    <property type="project" value="TreeGrafter"/>
</dbReference>
<dbReference type="InterPro" id="IPR011989">
    <property type="entry name" value="ARM-like"/>
</dbReference>
<feature type="repeat" description="HEAT" evidence="3">
    <location>
        <begin position="289"/>
        <end position="327"/>
    </location>
</feature>
<sequence length="554" mass="61687">MVKTAEALGPDRYREEIIPELKTLLDDEDEVQLALAEELSKSTLQDQLGGAQHVPVILPHLEALLRVEDIKVRELAVKALLLHAPALPPEAFESTLTSLVFRLASSDYFSPKSSAIELIELVYPRASPESKAKLIEEFKKSTTHKTPMVRRSAAKSLKKLPSLVDAATLPLLLEDLKVLSSDDQDSVRLLVVEDCVSFASLLPEESKNNVIKPIVLACGNDKSWRVRYMVASLFTQLVDSLGQQITQTELVPIFVQLLRDTEAEVRTAASSKVSGVSKLLERDTVIKELLPCVRVLSADESSSVRSSLASDVMGLAPLFGKDGTNEHLLDIFLLLLRDETPEVRLNVIGKLDQVTQVLGLDQLSLHLLPAIIELAEDRQWRIRLSILEYIPLLAKQLGVQFFNEKLSNLTMSWLNDCVFSVREAATVNLQKLTESFGVEWSKEHLLPKIMEQLKHKNYLYRTTTLTMISAIATGFPPSDIQQHFLPPIFTLLGDPIANIRLNAAKALAALIARLETPCVQEVVIPFLKKRLEAEADRDVVYFSNLALQTASKRT</sequence>
<evidence type="ECO:0000259" key="4">
    <source>
        <dbReference type="Pfam" id="PF22646"/>
    </source>
</evidence>
<proteinExistence type="inferred from homology"/>
<organism evidence="6">
    <name type="scientific">Arcella intermedia</name>
    <dbReference type="NCBI Taxonomy" id="1963864"/>
    <lineage>
        <taxon>Eukaryota</taxon>
        <taxon>Amoebozoa</taxon>
        <taxon>Tubulinea</taxon>
        <taxon>Elardia</taxon>
        <taxon>Arcellinida</taxon>
        <taxon>Sphaerothecina</taxon>
        <taxon>Arcellidae</taxon>
        <taxon>Arcella</taxon>
    </lineage>
</organism>
<dbReference type="InterPro" id="IPR055231">
    <property type="entry name" value="2AA_helical"/>
</dbReference>
<dbReference type="PANTHER" id="PTHR10648">
    <property type="entry name" value="SERINE/THREONINE-PROTEIN PHOSPHATASE PP2A 65 KDA REGULATORY SUBUNIT"/>
    <property type="match status" value="1"/>
</dbReference>
<dbReference type="GO" id="GO:0000159">
    <property type="term" value="C:protein phosphatase type 2A complex"/>
    <property type="evidence" value="ECO:0007669"/>
    <property type="project" value="TreeGrafter"/>
</dbReference>